<accession>A0A5U2FBX3</accession>
<dbReference type="EMBL" id="AAGKHU010000312">
    <property type="protein sequence ID" value="EBP0014190.1"/>
    <property type="molecule type" value="Genomic_DNA"/>
</dbReference>
<keyword evidence="1" id="KW-0472">Membrane</keyword>
<feature type="transmembrane region" description="Helical" evidence="1">
    <location>
        <begin position="23"/>
        <end position="39"/>
    </location>
</feature>
<organism evidence="2">
    <name type="scientific">Salmonella enterica</name>
    <name type="common">Salmonella choleraesuis</name>
    <dbReference type="NCBI Taxonomy" id="28901"/>
    <lineage>
        <taxon>Bacteria</taxon>
        <taxon>Pseudomonadati</taxon>
        <taxon>Pseudomonadota</taxon>
        <taxon>Gammaproteobacteria</taxon>
        <taxon>Enterobacterales</taxon>
        <taxon>Enterobacteriaceae</taxon>
        <taxon>Salmonella</taxon>
    </lineage>
</organism>
<dbReference type="AlphaFoldDB" id="A0A5U2FBX3"/>
<comment type="caution">
    <text evidence="2">The sequence shown here is derived from an EMBL/GenBank/DDBJ whole genome shotgun (WGS) entry which is preliminary data.</text>
</comment>
<dbReference type="InterPro" id="IPR006481">
    <property type="entry name" value="Phage_lambda_GpS_holin"/>
</dbReference>
<dbReference type="Pfam" id="PF05106">
    <property type="entry name" value="Phage_holin_3_1"/>
    <property type="match status" value="1"/>
</dbReference>
<protein>
    <submittedName>
        <fullName evidence="2">Holin</fullName>
    </submittedName>
</protein>
<reference evidence="2" key="1">
    <citation type="submission" date="2018-07" db="EMBL/GenBank/DDBJ databases">
        <authorList>
            <consortium name="GenomeTrakr network: Whole genome sequencing for foodborne pathogen traceback"/>
        </authorList>
    </citation>
    <scope>NUCLEOTIDE SEQUENCE</scope>
    <source>
        <strain evidence="2">CFSAN018538</strain>
    </source>
</reference>
<name>A0A5U2FBX3_SALER</name>
<feature type="non-terminal residue" evidence="2">
    <location>
        <position position="95"/>
    </location>
</feature>
<keyword evidence="1" id="KW-1133">Transmembrane helix</keyword>
<sequence>MQNHDPGMWAFIAAWLYTSKDQISYAMIAAMFSLIRSFYGTTRWQKRLLDAVSCSALAYFSAPLLDVFARFFHLELSDSAPTVAAIFIGYVGNDF</sequence>
<gene>
    <name evidence="2" type="ORF">HX37_26575</name>
</gene>
<proteinExistence type="predicted"/>
<evidence type="ECO:0000313" key="2">
    <source>
        <dbReference type="EMBL" id="EBP0014190.1"/>
    </source>
</evidence>
<keyword evidence="1" id="KW-0812">Transmembrane</keyword>
<evidence type="ECO:0000256" key="1">
    <source>
        <dbReference type="SAM" id="Phobius"/>
    </source>
</evidence>